<evidence type="ECO:0000259" key="6">
    <source>
        <dbReference type="PROSITE" id="PS51935"/>
    </source>
</evidence>
<feature type="compositionally biased region" description="Pro residues" evidence="5">
    <location>
        <begin position="259"/>
        <end position="273"/>
    </location>
</feature>
<accession>A0A918Y4K1</accession>
<evidence type="ECO:0000256" key="1">
    <source>
        <dbReference type="ARBA" id="ARBA00007074"/>
    </source>
</evidence>
<feature type="region of interest" description="Disordered" evidence="5">
    <location>
        <begin position="253"/>
        <end position="273"/>
    </location>
</feature>
<dbReference type="Proteomes" id="UP000608955">
    <property type="component" value="Unassembled WGS sequence"/>
</dbReference>
<evidence type="ECO:0000256" key="2">
    <source>
        <dbReference type="ARBA" id="ARBA00022670"/>
    </source>
</evidence>
<dbReference type="InterPro" id="IPR038765">
    <property type="entry name" value="Papain-like_cys_pep_sf"/>
</dbReference>
<keyword evidence="8" id="KW-1185">Reference proteome</keyword>
<dbReference type="GO" id="GO:0008234">
    <property type="term" value="F:cysteine-type peptidase activity"/>
    <property type="evidence" value="ECO:0007669"/>
    <property type="project" value="UniProtKB-KW"/>
</dbReference>
<dbReference type="EMBL" id="BMVF01000007">
    <property type="protein sequence ID" value="GHD89453.1"/>
    <property type="molecule type" value="Genomic_DNA"/>
</dbReference>
<reference evidence="7" key="1">
    <citation type="journal article" date="2014" name="Int. J. Syst. Evol. Microbiol.">
        <title>Complete genome sequence of Corynebacterium casei LMG S-19264T (=DSM 44701T), isolated from a smear-ripened cheese.</title>
        <authorList>
            <consortium name="US DOE Joint Genome Institute (JGI-PGF)"/>
            <person name="Walter F."/>
            <person name="Albersmeier A."/>
            <person name="Kalinowski J."/>
            <person name="Ruckert C."/>
        </authorList>
    </citation>
    <scope>NUCLEOTIDE SEQUENCE</scope>
    <source>
        <strain evidence="7">JCM 4654</strain>
    </source>
</reference>
<dbReference type="AlphaFoldDB" id="A0A918Y4K1"/>
<feature type="compositionally biased region" description="Low complexity" evidence="5">
    <location>
        <begin position="69"/>
        <end position="82"/>
    </location>
</feature>
<feature type="region of interest" description="Disordered" evidence="5">
    <location>
        <begin position="69"/>
        <end position="102"/>
    </location>
</feature>
<protein>
    <submittedName>
        <fullName evidence="7">Membrane protein</fullName>
    </submittedName>
</protein>
<evidence type="ECO:0000313" key="7">
    <source>
        <dbReference type="EMBL" id="GHD89453.1"/>
    </source>
</evidence>
<name>A0A918Y4K1_9ACTN</name>
<feature type="region of interest" description="Disordered" evidence="5">
    <location>
        <begin position="307"/>
        <end position="338"/>
    </location>
</feature>
<comment type="caution">
    <text evidence="7">The sequence shown here is derived from an EMBL/GenBank/DDBJ whole genome shotgun (WGS) entry which is preliminary data.</text>
</comment>
<proteinExistence type="inferred from homology"/>
<reference evidence="7" key="2">
    <citation type="submission" date="2020-09" db="EMBL/GenBank/DDBJ databases">
        <authorList>
            <person name="Sun Q."/>
            <person name="Ohkuma M."/>
        </authorList>
    </citation>
    <scope>NUCLEOTIDE SEQUENCE</scope>
    <source>
        <strain evidence="7">JCM 4654</strain>
    </source>
</reference>
<gene>
    <name evidence="7" type="ORF">GCM10010508_30510</name>
</gene>
<evidence type="ECO:0000256" key="3">
    <source>
        <dbReference type="ARBA" id="ARBA00022801"/>
    </source>
</evidence>
<keyword evidence="2" id="KW-0645">Protease</keyword>
<evidence type="ECO:0000256" key="4">
    <source>
        <dbReference type="ARBA" id="ARBA00022807"/>
    </source>
</evidence>
<evidence type="ECO:0000313" key="8">
    <source>
        <dbReference type="Proteomes" id="UP000608955"/>
    </source>
</evidence>
<dbReference type="SUPFAM" id="SSF54001">
    <property type="entry name" value="Cysteine proteinases"/>
    <property type="match status" value="1"/>
</dbReference>
<keyword evidence="4" id="KW-0788">Thiol protease</keyword>
<organism evidence="7 8">
    <name type="scientific">Streptomyces naganishii JCM 4654</name>
    <dbReference type="NCBI Taxonomy" id="1306179"/>
    <lineage>
        <taxon>Bacteria</taxon>
        <taxon>Bacillati</taxon>
        <taxon>Actinomycetota</taxon>
        <taxon>Actinomycetes</taxon>
        <taxon>Kitasatosporales</taxon>
        <taxon>Streptomycetaceae</taxon>
        <taxon>Streptomyces</taxon>
    </lineage>
</organism>
<evidence type="ECO:0000256" key="5">
    <source>
        <dbReference type="SAM" id="MobiDB-lite"/>
    </source>
</evidence>
<dbReference type="Gene3D" id="3.90.1720.10">
    <property type="entry name" value="endopeptidase domain like (from Nostoc punctiforme)"/>
    <property type="match status" value="1"/>
</dbReference>
<comment type="similarity">
    <text evidence="1">Belongs to the peptidase C40 family.</text>
</comment>
<feature type="domain" description="NlpC/P60" evidence="6">
    <location>
        <begin position="113"/>
        <end position="250"/>
    </location>
</feature>
<sequence length="338" mass="36520">MQYVVQYVVQCVEYVIRTVNMRVLATVVKLINVRRSMSVRTKCDAYRTLLVAAVTAAALGAGHAPPAGAAGHVPARPGAVAGDDVETPQGEPAPLHGPVGEPVKTGTPAVVHATTRTAILARAKKWISAKVPYSMYAFWPDGYRQDCSGFVSMAWNLPRNEWTGSLARYAVRTTKDRLQPGDILLYHNPANPLNGSHVVLFGGWSDHTHTRYLAYEQAPPRTRRKVTPYAYWSHSSRYVPYRYKGVTRALARANGSPSAAPPPRPAPAPAPLPVPGCPGSGVFGPGAENEYLTRLRERLVAKGYGHLCPAGPGPRRSTADRGAADGHPGPETWRRPLA</sequence>
<dbReference type="PROSITE" id="PS51935">
    <property type="entry name" value="NLPC_P60"/>
    <property type="match status" value="1"/>
</dbReference>
<dbReference type="InterPro" id="IPR000064">
    <property type="entry name" value="NLP_P60_dom"/>
</dbReference>
<keyword evidence="3" id="KW-0378">Hydrolase</keyword>
<dbReference type="GO" id="GO:0006508">
    <property type="term" value="P:proteolysis"/>
    <property type="evidence" value="ECO:0007669"/>
    <property type="project" value="UniProtKB-KW"/>
</dbReference>